<dbReference type="Pfam" id="PF19425">
    <property type="entry name" value="Csd3_N2"/>
    <property type="match status" value="1"/>
</dbReference>
<keyword evidence="4" id="KW-0479">Metal-binding</keyword>
<evidence type="ECO:0000313" key="9">
    <source>
        <dbReference type="EMBL" id="MBF0635709.1"/>
    </source>
</evidence>
<keyword evidence="10" id="KW-1185">Reference proteome</keyword>
<name>A0ABR9XP15_9CHLB</name>
<comment type="subcellular location">
    <subcellularLocation>
        <location evidence="2">Cell envelope</location>
    </subcellularLocation>
</comment>
<dbReference type="PANTHER" id="PTHR21666:SF288">
    <property type="entry name" value="CELL DIVISION PROTEIN YTFB"/>
    <property type="match status" value="1"/>
</dbReference>
<evidence type="ECO:0000256" key="7">
    <source>
        <dbReference type="ARBA" id="ARBA00023049"/>
    </source>
</evidence>
<accession>A0ABR9XP15</accession>
<dbReference type="Proteomes" id="UP000619838">
    <property type="component" value="Unassembled WGS sequence"/>
</dbReference>
<evidence type="ECO:0000256" key="3">
    <source>
        <dbReference type="ARBA" id="ARBA00022670"/>
    </source>
</evidence>
<evidence type="ECO:0000256" key="6">
    <source>
        <dbReference type="ARBA" id="ARBA00022833"/>
    </source>
</evidence>
<dbReference type="InterPro" id="IPR011055">
    <property type="entry name" value="Dup_hybrid_motif"/>
</dbReference>
<protein>
    <submittedName>
        <fullName evidence="9">Peptidoglycan DD-metalloendopeptidase family protein</fullName>
    </submittedName>
</protein>
<gene>
    <name evidence="9" type="ORF">INT08_00745</name>
</gene>
<dbReference type="SUPFAM" id="SSF51261">
    <property type="entry name" value="Duplicated hybrid motif"/>
    <property type="match status" value="1"/>
</dbReference>
<dbReference type="PANTHER" id="PTHR21666">
    <property type="entry name" value="PEPTIDASE-RELATED"/>
    <property type="match status" value="1"/>
</dbReference>
<sequence length="460" mass="51527">MKNDRTPYFRPRKRFSLHNTPPAMKIFAVVALSLLAVVYTVGNLTSTDGQLFSSLFGNYNDELGVSEATETIEIEEGEPEPVNQILTKKVKRGESLYVILTSHGLSPADIAVISKELKGKFSVRSLRPGQQYQIEKTPDGRFLSFSLQESRARKLHMQKDEDSGSFQVWQEVLDYDVQLATLSGTINSTLALELQKNSRYSLITELQNLFAWKINFNRDIQPGTAYRVLFEEKWIGDEYITTGKILAAEINLEGQNYTAYRFTDSRGTTAYYDENGNSLSGFFLSQPCNYTRISSGYGYRIHPILRRRQFHSGVDYAAPTGTPVYAVADGKVVFRGRKGAAGKMVTVAHANGYHTKYLHLSRYATKAPYGSRVKQGDVIGYVGSTGRSTGPHLHFTIVRHGKLKNPLKELKAAGTRKRVSKAEMQNFMAQISVFRSQLDETGVMVADVTKYSEKNTTALN</sequence>
<dbReference type="Gene3D" id="3.10.450.350">
    <property type="match status" value="2"/>
</dbReference>
<keyword evidence="3" id="KW-0645">Protease</keyword>
<reference evidence="9 10" key="1">
    <citation type="journal article" date="2020" name="Microorganisms">
        <title>Simultaneous Genome Sequencing of Prosthecochloris ethylica and Desulfuromonas acetoxidans within a Syntrophic Mixture Reveals Unique Pili and Protein Interactions.</title>
        <authorList>
            <person name="Kyndt J.A."/>
            <person name="Van Beeumen J.J."/>
            <person name="Meyer T.E."/>
        </authorList>
    </citation>
    <scope>NUCLEOTIDE SEQUENCE [LARGE SCALE GENOMIC DNA]</scope>
    <source>
        <strain evidence="9 10">N3</strain>
    </source>
</reference>
<evidence type="ECO:0000256" key="4">
    <source>
        <dbReference type="ARBA" id="ARBA00022723"/>
    </source>
</evidence>
<dbReference type="RefSeq" id="WP_175186904.1">
    <property type="nucleotide sequence ID" value="NZ_JABVZQ010000002.1"/>
</dbReference>
<comment type="cofactor">
    <cofactor evidence="1">
        <name>Zn(2+)</name>
        <dbReference type="ChEBI" id="CHEBI:29105"/>
    </cofactor>
</comment>
<feature type="domain" description="LysM" evidence="8">
    <location>
        <begin position="86"/>
        <end position="134"/>
    </location>
</feature>
<proteinExistence type="predicted"/>
<dbReference type="CDD" id="cd12797">
    <property type="entry name" value="M23_peptidase"/>
    <property type="match status" value="1"/>
</dbReference>
<dbReference type="InterPro" id="IPR050570">
    <property type="entry name" value="Cell_wall_metabolism_enzyme"/>
</dbReference>
<evidence type="ECO:0000256" key="5">
    <source>
        <dbReference type="ARBA" id="ARBA00022801"/>
    </source>
</evidence>
<evidence type="ECO:0000259" key="8">
    <source>
        <dbReference type="PROSITE" id="PS51782"/>
    </source>
</evidence>
<dbReference type="InterPro" id="IPR018392">
    <property type="entry name" value="LysM"/>
</dbReference>
<evidence type="ECO:0000256" key="2">
    <source>
        <dbReference type="ARBA" id="ARBA00004196"/>
    </source>
</evidence>
<evidence type="ECO:0000313" key="10">
    <source>
        <dbReference type="Proteomes" id="UP000619838"/>
    </source>
</evidence>
<keyword evidence="5" id="KW-0378">Hydrolase</keyword>
<dbReference type="EMBL" id="JADGII010000001">
    <property type="protein sequence ID" value="MBF0635709.1"/>
    <property type="molecule type" value="Genomic_DNA"/>
</dbReference>
<dbReference type="InterPro" id="IPR045834">
    <property type="entry name" value="Csd3_N2"/>
</dbReference>
<dbReference type="Gene3D" id="2.70.70.10">
    <property type="entry name" value="Glucose Permease (Domain IIA)"/>
    <property type="match status" value="1"/>
</dbReference>
<keyword evidence="6" id="KW-0862">Zinc</keyword>
<dbReference type="InterPro" id="IPR016047">
    <property type="entry name" value="M23ase_b-sheet_dom"/>
</dbReference>
<dbReference type="PROSITE" id="PS51782">
    <property type="entry name" value="LYSM"/>
    <property type="match status" value="1"/>
</dbReference>
<keyword evidence="7" id="KW-0482">Metalloprotease</keyword>
<organism evidence="9 10">
    <name type="scientific">Prosthecochloris ethylica</name>
    <dbReference type="NCBI Taxonomy" id="2743976"/>
    <lineage>
        <taxon>Bacteria</taxon>
        <taxon>Pseudomonadati</taxon>
        <taxon>Chlorobiota</taxon>
        <taxon>Chlorobiia</taxon>
        <taxon>Chlorobiales</taxon>
        <taxon>Chlorobiaceae</taxon>
        <taxon>Prosthecochloris</taxon>
    </lineage>
</organism>
<dbReference type="Pfam" id="PF01551">
    <property type="entry name" value="Peptidase_M23"/>
    <property type="match status" value="1"/>
</dbReference>
<evidence type="ECO:0000256" key="1">
    <source>
        <dbReference type="ARBA" id="ARBA00001947"/>
    </source>
</evidence>
<comment type="caution">
    <text evidence="9">The sequence shown here is derived from an EMBL/GenBank/DDBJ whole genome shotgun (WGS) entry which is preliminary data.</text>
</comment>